<dbReference type="NCBIfam" id="NF006592">
    <property type="entry name" value="PRK09125.1"/>
    <property type="match status" value="1"/>
</dbReference>
<dbReference type="GO" id="GO:0006281">
    <property type="term" value="P:DNA repair"/>
    <property type="evidence" value="ECO:0007669"/>
    <property type="project" value="UniProtKB-KW"/>
</dbReference>
<dbReference type="SUPFAM" id="SSF50249">
    <property type="entry name" value="Nucleic acid-binding proteins"/>
    <property type="match status" value="1"/>
</dbReference>
<keyword evidence="5" id="KW-0234">DNA repair</keyword>
<reference evidence="9 10" key="1">
    <citation type="submission" date="2018-02" db="EMBL/GenBank/DDBJ databases">
        <title>novel marine gammaproteobacteria from coastal saline agro ecosystem.</title>
        <authorList>
            <person name="Krishnan R."/>
            <person name="Ramesh Kumar N."/>
        </authorList>
    </citation>
    <scope>NUCLEOTIDE SEQUENCE [LARGE SCALE GENOMIC DNA]</scope>
    <source>
        <strain evidence="9 10">228</strain>
    </source>
</reference>
<keyword evidence="7" id="KW-0732">Signal</keyword>
<dbReference type="InterPro" id="IPR029319">
    <property type="entry name" value="DNA_ligase_OB"/>
</dbReference>
<dbReference type="CDD" id="cd08041">
    <property type="entry name" value="OBF_kDNA_ligase_like"/>
    <property type="match status" value="1"/>
</dbReference>
<evidence type="ECO:0000313" key="9">
    <source>
        <dbReference type="EMBL" id="PPC75808.1"/>
    </source>
</evidence>
<evidence type="ECO:0000256" key="7">
    <source>
        <dbReference type="SAM" id="SignalP"/>
    </source>
</evidence>
<protein>
    <submittedName>
        <fullName evidence="9">DNA ligase</fullName>
    </submittedName>
</protein>
<dbReference type="GO" id="GO:0006310">
    <property type="term" value="P:DNA recombination"/>
    <property type="evidence" value="ECO:0007669"/>
    <property type="project" value="InterPro"/>
</dbReference>
<accession>A0A2S5KLY4</accession>
<keyword evidence="4" id="KW-0227">DNA damage</keyword>
<keyword evidence="2 9" id="KW-0436">Ligase</keyword>
<comment type="cofactor">
    <cofactor evidence="1">
        <name>a divalent metal cation</name>
        <dbReference type="ChEBI" id="CHEBI:60240"/>
    </cofactor>
</comment>
<dbReference type="AlphaFoldDB" id="A0A2S5KLY4"/>
<gene>
    <name evidence="9" type="ORF">C4K68_18745</name>
</gene>
<evidence type="ECO:0000256" key="6">
    <source>
        <dbReference type="ARBA" id="ARBA00034003"/>
    </source>
</evidence>
<comment type="catalytic activity">
    <reaction evidence="6">
        <text>ATP + (deoxyribonucleotide)n-3'-hydroxyl + 5'-phospho-(deoxyribonucleotide)m = (deoxyribonucleotide)n+m + AMP + diphosphate.</text>
        <dbReference type="EC" id="6.5.1.1"/>
    </reaction>
</comment>
<dbReference type="InterPro" id="IPR012340">
    <property type="entry name" value="NA-bd_OB-fold"/>
</dbReference>
<dbReference type="Gene3D" id="2.40.50.140">
    <property type="entry name" value="Nucleic acid-binding proteins"/>
    <property type="match status" value="1"/>
</dbReference>
<organism evidence="9 10">
    <name type="scientific">Proteobacteria bacterium 228</name>
    <dbReference type="NCBI Taxonomy" id="2083153"/>
    <lineage>
        <taxon>Bacteria</taxon>
        <taxon>Pseudomonadati</taxon>
        <taxon>Pseudomonadota</taxon>
    </lineage>
</organism>
<feature type="domain" description="ATP-dependent DNA ligase family profile" evidence="8">
    <location>
        <begin position="135"/>
        <end position="232"/>
    </location>
</feature>
<evidence type="ECO:0000256" key="1">
    <source>
        <dbReference type="ARBA" id="ARBA00001968"/>
    </source>
</evidence>
<dbReference type="PANTHER" id="PTHR47810:SF1">
    <property type="entry name" value="DNA LIGASE B"/>
    <property type="match status" value="1"/>
</dbReference>
<dbReference type="Pfam" id="PF14743">
    <property type="entry name" value="DNA_ligase_OB_2"/>
    <property type="match status" value="1"/>
</dbReference>
<dbReference type="Gene3D" id="3.30.1490.70">
    <property type="match status" value="1"/>
</dbReference>
<proteinExistence type="predicted"/>
<dbReference type="OrthoDB" id="9767858at2"/>
<dbReference type="InterPro" id="IPR012310">
    <property type="entry name" value="DNA_ligase_ATP-dep_cent"/>
</dbReference>
<evidence type="ECO:0000256" key="3">
    <source>
        <dbReference type="ARBA" id="ARBA00022705"/>
    </source>
</evidence>
<dbReference type="Proteomes" id="UP000238196">
    <property type="component" value="Unassembled WGS sequence"/>
</dbReference>
<dbReference type="GO" id="GO:0005524">
    <property type="term" value="F:ATP binding"/>
    <property type="evidence" value="ECO:0007669"/>
    <property type="project" value="InterPro"/>
</dbReference>
<evidence type="ECO:0000256" key="2">
    <source>
        <dbReference type="ARBA" id="ARBA00022598"/>
    </source>
</evidence>
<dbReference type="PANTHER" id="PTHR47810">
    <property type="entry name" value="DNA LIGASE"/>
    <property type="match status" value="1"/>
</dbReference>
<evidence type="ECO:0000259" key="8">
    <source>
        <dbReference type="PROSITE" id="PS50160"/>
    </source>
</evidence>
<dbReference type="EMBL" id="PRLP01000068">
    <property type="protein sequence ID" value="PPC75808.1"/>
    <property type="molecule type" value="Genomic_DNA"/>
</dbReference>
<feature type="chain" id="PRO_5015602573" evidence="7">
    <location>
        <begin position="29"/>
        <end position="285"/>
    </location>
</feature>
<dbReference type="GO" id="GO:0006260">
    <property type="term" value="P:DNA replication"/>
    <property type="evidence" value="ECO:0007669"/>
    <property type="project" value="UniProtKB-KW"/>
</dbReference>
<dbReference type="CDD" id="cd07896">
    <property type="entry name" value="Adenylation_kDNA_ligase_like"/>
    <property type="match status" value="1"/>
</dbReference>
<dbReference type="PROSITE" id="PS50160">
    <property type="entry name" value="DNA_LIGASE_A3"/>
    <property type="match status" value="1"/>
</dbReference>
<dbReference type="GO" id="GO:0003910">
    <property type="term" value="F:DNA ligase (ATP) activity"/>
    <property type="evidence" value="ECO:0007669"/>
    <property type="project" value="UniProtKB-EC"/>
</dbReference>
<feature type="signal peptide" evidence="7">
    <location>
        <begin position="1"/>
        <end position="28"/>
    </location>
</feature>
<name>A0A2S5KLY4_9PROT</name>
<dbReference type="InterPro" id="IPR050326">
    <property type="entry name" value="NAD_dep_DNA_ligaseB"/>
</dbReference>
<evidence type="ECO:0000313" key="10">
    <source>
        <dbReference type="Proteomes" id="UP000238196"/>
    </source>
</evidence>
<dbReference type="Pfam" id="PF01068">
    <property type="entry name" value="DNA_ligase_A_M"/>
    <property type="match status" value="1"/>
</dbReference>
<dbReference type="SUPFAM" id="SSF56091">
    <property type="entry name" value="DNA ligase/mRNA capping enzyme, catalytic domain"/>
    <property type="match status" value="1"/>
</dbReference>
<evidence type="ECO:0000256" key="4">
    <source>
        <dbReference type="ARBA" id="ARBA00022763"/>
    </source>
</evidence>
<keyword evidence="3" id="KW-0235">DNA replication</keyword>
<evidence type="ECO:0000256" key="5">
    <source>
        <dbReference type="ARBA" id="ARBA00023204"/>
    </source>
</evidence>
<sequence>MSALSLRTWGALTLAGLSLSAAPRLLLAADTPPLMLANSFSPHTVLANYWISEKLDGVRAYWDGKRLLSRSGNAIEPPAWFTAGWPEQPLDGELWIGRGQFAALSGTVRQLQADDSAWRKVHFMVYDLPAWPGDFNRRDQQLSEVIKAINQPWVQHVEQQRVNNLEELHTWLANVEREGGEGLMLKRGESLYHASRSDDLLKYKRHQDAEAEVIGYIPGKGKYTGMVGALLVRNQAGLEFRLGSGLSDAERREPPPLGSQITYRYDGTTKTGVPRFARFLRMRIE</sequence>
<comment type="caution">
    <text evidence="9">The sequence shown here is derived from an EMBL/GenBank/DDBJ whole genome shotgun (WGS) entry which is preliminary data.</text>
</comment>
<dbReference type="Gene3D" id="3.30.470.30">
    <property type="entry name" value="DNA ligase/mRNA capping enzyme"/>
    <property type="match status" value="1"/>
</dbReference>